<dbReference type="EC" id="6.5.1.1" evidence="2"/>
<evidence type="ECO:0000256" key="1">
    <source>
        <dbReference type="ARBA" id="ARBA00007572"/>
    </source>
</evidence>
<keyword evidence="3 6" id="KW-0436">Ligase</keyword>
<dbReference type="Pfam" id="PF04679">
    <property type="entry name" value="DNA_ligase_A_C"/>
    <property type="match status" value="1"/>
</dbReference>
<dbReference type="GO" id="GO:0003910">
    <property type="term" value="F:DNA ligase (ATP) activity"/>
    <property type="evidence" value="ECO:0007669"/>
    <property type="project" value="UniProtKB-EC"/>
</dbReference>
<dbReference type="Gene3D" id="3.30.1490.70">
    <property type="match status" value="1"/>
</dbReference>
<dbReference type="GO" id="GO:0006281">
    <property type="term" value="P:DNA repair"/>
    <property type="evidence" value="ECO:0007669"/>
    <property type="project" value="InterPro"/>
</dbReference>
<evidence type="ECO:0000256" key="2">
    <source>
        <dbReference type="ARBA" id="ARBA00012727"/>
    </source>
</evidence>
<comment type="catalytic activity">
    <reaction evidence="4">
        <text>ATP + (deoxyribonucleotide)n-3'-hydroxyl + 5'-phospho-(deoxyribonucleotide)m = (deoxyribonucleotide)n+m + AMP + diphosphate.</text>
        <dbReference type="EC" id="6.5.1.1"/>
    </reaction>
</comment>
<dbReference type="AlphaFoldDB" id="A0A379PJM4"/>
<dbReference type="InterPro" id="IPR012309">
    <property type="entry name" value="DNA_ligase_ATP-dep_C"/>
</dbReference>
<reference evidence="6 7" key="1">
    <citation type="submission" date="2018-06" db="EMBL/GenBank/DDBJ databases">
        <authorList>
            <consortium name="Pathogen Informatics"/>
            <person name="Doyle S."/>
        </authorList>
    </citation>
    <scope>NUCLEOTIDE SEQUENCE [LARGE SCALE GENOMIC DNA]</scope>
    <source>
        <strain evidence="6 7">NCTC10821</strain>
    </source>
</reference>
<dbReference type="EMBL" id="UGQT01000004">
    <property type="protein sequence ID" value="SUE94924.1"/>
    <property type="molecule type" value="Genomic_DNA"/>
</dbReference>
<proteinExistence type="inferred from homology"/>
<evidence type="ECO:0000313" key="6">
    <source>
        <dbReference type="EMBL" id="SUE94924.1"/>
    </source>
</evidence>
<dbReference type="Gene3D" id="2.40.50.140">
    <property type="entry name" value="Nucleic acid-binding proteins"/>
    <property type="match status" value="1"/>
</dbReference>
<dbReference type="PROSITE" id="PS50160">
    <property type="entry name" value="DNA_LIGASE_A3"/>
    <property type="match status" value="1"/>
</dbReference>
<dbReference type="Proteomes" id="UP000254978">
    <property type="component" value="Unassembled WGS sequence"/>
</dbReference>
<feature type="domain" description="ATP-dependent DNA ligase family profile" evidence="5">
    <location>
        <begin position="53"/>
        <end position="177"/>
    </location>
</feature>
<dbReference type="CDD" id="cd07971">
    <property type="entry name" value="OBF_DNA_ligase_LigD"/>
    <property type="match status" value="1"/>
</dbReference>
<gene>
    <name evidence="6" type="ORF">NCTC10821_06223</name>
</gene>
<comment type="similarity">
    <text evidence="1">Belongs to the ATP-dependent DNA ligase family.</text>
</comment>
<dbReference type="Gene3D" id="3.30.470.30">
    <property type="entry name" value="DNA ligase/mRNA capping enzyme"/>
    <property type="match status" value="1"/>
</dbReference>
<name>A0A379PJM4_9MYCO</name>
<protein>
    <recommendedName>
        <fullName evidence="2">DNA ligase (ATP)</fullName>
        <ecNumber evidence="2">6.5.1.1</ecNumber>
    </recommendedName>
</protein>
<dbReference type="PANTHER" id="PTHR45674">
    <property type="entry name" value="DNA LIGASE 1/3 FAMILY MEMBER"/>
    <property type="match status" value="1"/>
</dbReference>
<evidence type="ECO:0000256" key="4">
    <source>
        <dbReference type="ARBA" id="ARBA00034003"/>
    </source>
</evidence>
<organism evidence="6 7">
    <name type="scientific">Mycolicibacterium tokaiense</name>
    <dbReference type="NCBI Taxonomy" id="39695"/>
    <lineage>
        <taxon>Bacteria</taxon>
        <taxon>Bacillati</taxon>
        <taxon>Actinomycetota</taxon>
        <taxon>Actinomycetes</taxon>
        <taxon>Mycobacteriales</taxon>
        <taxon>Mycobacteriaceae</taxon>
        <taxon>Mycolicibacterium</taxon>
    </lineage>
</organism>
<dbReference type="GO" id="GO:0006310">
    <property type="term" value="P:DNA recombination"/>
    <property type="evidence" value="ECO:0007669"/>
    <property type="project" value="InterPro"/>
</dbReference>
<keyword evidence="7" id="KW-1185">Reference proteome</keyword>
<dbReference type="SUPFAM" id="SSF50249">
    <property type="entry name" value="Nucleic acid-binding proteins"/>
    <property type="match status" value="1"/>
</dbReference>
<dbReference type="InterPro" id="IPR050191">
    <property type="entry name" value="ATP-dep_DNA_ligase"/>
</dbReference>
<dbReference type="GO" id="GO:0005524">
    <property type="term" value="F:ATP binding"/>
    <property type="evidence" value="ECO:0007669"/>
    <property type="project" value="InterPro"/>
</dbReference>
<dbReference type="SUPFAM" id="SSF56091">
    <property type="entry name" value="DNA ligase/mRNA capping enzyme, catalytic domain"/>
    <property type="match status" value="1"/>
</dbReference>
<evidence type="ECO:0000313" key="7">
    <source>
        <dbReference type="Proteomes" id="UP000254978"/>
    </source>
</evidence>
<evidence type="ECO:0000259" key="5">
    <source>
        <dbReference type="PROSITE" id="PS50160"/>
    </source>
</evidence>
<accession>A0A379PJM4</accession>
<dbReference type="Pfam" id="PF01068">
    <property type="entry name" value="DNA_ligase_A_M"/>
    <property type="match status" value="1"/>
</dbReference>
<evidence type="ECO:0000256" key="3">
    <source>
        <dbReference type="ARBA" id="ARBA00022598"/>
    </source>
</evidence>
<dbReference type="RefSeq" id="WP_237023334.1">
    <property type="nucleotide sequence ID" value="NZ_UGQT01000004.1"/>
</dbReference>
<dbReference type="PANTHER" id="PTHR45674:SF4">
    <property type="entry name" value="DNA LIGASE 1"/>
    <property type="match status" value="1"/>
</dbReference>
<dbReference type="InterPro" id="IPR012310">
    <property type="entry name" value="DNA_ligase_ATP-dep_cent"/>
</dbReference>
<dbReference type="InterPro" id="IPR012340">
    <property type="entry name" value="NA-bd_OB-fold"/>
</dbReference>
<sequence length="267" mass="29298">MSRTFPELAGVRAAIGGRRAILDGEIVAVGSDGRPSFTRLQRRWPQQRRPSAELIREVPTRFLAFDALAIDGVDITGEPYGRRREILGEVMVVDTSPTMTVPRHWVDVSPADMLDVCAANAMEGIVAKHLDSPYRPGRSALWVKTMVRATAELAIVGHIATHAAGGSVGTLLVAAYDEAGDLRLVGQVGTGMSQRERRRLFKLLDPIEVPESPLRNPHTAPGVRWVEPRYVGEIAFREYTPGRLLRHPSYKGLRDVAVADTRVPTPA</sequence>